<evidence type="ECO:0000256" key="1">
    <source>
        <dbReference type="ARBA" id="ARBA00002356"/>
    </source>
</evidence>
<dbReference type="CDD" id="cd04725">
    <property type="entry name" value="OMP_decarboxylase_like"/>
    <property type="match status" value="1"/>
</dbReference>
<feature type="binding site" evidence="9 11">
    <location>
        <position position="211"/>
    </location>
    <ligand>
        <name>substrate</name>
    </ligand>
</feature>
<sequence>MADNGPKIIAALDFPDSEQAFRLVERLSPERCRLKVGKELFVRGGPRLVEQLAADGYDVFLDLKFHDIPNTVARACEAAADLGVWMVNLHALGGRRMMEAAREALDKRQRRPLLIGVTILTSMGSEDLKEIQLPEDPEANVLHLARLAQRAGLDGVVCSPKEVAGLRREIAGEFRRVTPGIRPAWAATDDQKRITTPSDAIRLGSDYLVIGRPITAASDPLEALRKIEEELGV</sequence>
<dbReference type="HAMAP" id="MF_01200_B">
    <property type="entry name" value="OMPdecase_type1_B"/>
    <property type="match status" value="1"/>
</dbReference>
<protein>
    <recommendedName>
        <fullName evidence="9">Orotidine 5'-phosphate decarboxylase</fullName>
        <ecNumber evidence="9">4.1.1.23</ecNumber>
    </recommendedName>
    <alternativeName>
        <fullName evidence="9">OMP decarboxylase</fullName>
        <shortName evidence="9">OMPDCase</shortName>
        <shortName evidence="9">OMPdecase</shortName>
    </alternativeName>
</protein>
<dbReference type="PANTHER" id="PTHR32119">
    <property type="entry name" value="OROTIDINE 5'-PHOSPHATE DECARBOXYLASE"/>
    <property type="match status" value="1"/>
</dbReference>
<accession>A0A1G5PIG0</accession>
<keyword evidence="6 9" id="KW-0456">Lyase</keyword>
<evidence type="ECO:0000256" key="4">
    <source>
        <dbReference type="ARBA" id="ARBA00022793"/>
    </source>
</evidence>
<comment type="catalytic activity">
    <reaction evidence="7 9 12">
        <text>orotidine 5'-phosphate + H(+) = UMP + CO2</text>
        <dbReference type="Rhea" id="RHEA:11596"/>
        <dbReference type="ChEBI" id="CHEBI:15378"/>
        <dbReference type="ChEBI" id="CHEBI:16526"/>
        <dbReference type="ChEBI" id="CHEBI:57538"/>
        <dbReference type="ChEBI" id="CHEBI:57865"/>
        <dbReference type="EC" id="4.1.1.23"/>
    </reaction>
</comment>
<dbReference type="PANTHER" id="PTHR32119:SF2">
    <property type="entry name" value="OROTIDINE 5'-PHOSPHATE DECARBOXYLASE"/>
    <property type="match status" value="1"/>
</dbReference>
<feature type="active site" description="For OMPdecase activity" evidence="10">
    <location>
        <position position="62"/>
    </location>
</feature>
<dbReference type="SUPFAM" id="SSF51366">
    <property type="entry name" value="Ribulose-phoshate binding barrel"/>
    <property type="match status" value="1"/>
</dbReference>
<comment type="subunit">
    <text evidence="3 9">Homodimer.</text>
</comment>
<name>A0A1G5PIG0_9GAMM</name>
<dbReference type="EC" id="4.1.1.23" evidence="9"/>
<dbReference type="AlphaFoldDB" id="A0A1G5PIG0"/>
<dbReference type="InterPro" id="IPR001754">
    <property type="entry name" value="OMPdeCOase_dom"/>
</dbReference>
<evidence type="ECO:0000256" key="8">
    <source>
        <dbReference type="ARBA" id="ARBA00061012"/>
    </source>
</evidence>
<dbReference type="GO" id="GO:0006207">
    <property type="term" value="P:'de novo' pyrimidine nucleobase biosynthetic process"/>
    <property type="evidence" value="ECO:0007669"/>
    <property type="project" value="InterPro"/>
</dbReference>
<dbReference type="EMBL" id="FMWD01000001">
    <property type="protein sequence ID" value="SCZ49188.1"/>
    <property type="molecule type" value="Genomic_DNA"/>
</dbReference>
<feature type="active site" description="For OMPdecase activity" evidence="10">
    <location>
        <position position="67"/>
    </location>
</feature>
<comment type="similarity">
    <text evidence="8 9">Belongs to the OMP decarboxylase family. Type 1 subfamily.</text>
</comment>
<feature type="binding site" evidence="9 11">
    <location>
        <position position="191"/>
    </location>
    <ligand>
        <name>substrate</name>
    </ligand>
</feature>
<dbReference type="PROSITE" id="PS00156">
    <property type="entry name" value="OMPDECASE"/>
    <property type="match status" value="1"/>
</dbReference>
<feature type="binding site" evidence="9 11">
    <location>
        <position position="35"/>
    </location>
    <ligand>
        <name>substrate</name>
    </ligand>
</feature>
<evidence type="ECO:0000256" key="7">
    <source>
        <dbReference type="ARBA" id="ARBA00049157"/>
    </source>
</evidence>
<evidence type="ECO:0000256" key="5">
    <source>
        <dbReference type="ARBA" id="ARBA00022975"/>
    </source>
</evidence>
<reference evidence="14 15" key="1">
    <citation type="submission" date="2016-10" db="EMBL/GenBank/DDBJ databases">
        <authorList>
            <person name="de Groot N.N."/>
        </authorList>
    </citation>
    <scope>NUCLEOTIDE SEQUENCE [LARGE SCALE GENOMIC DNA]</scope>
    <source>
        <strain evidence="14 15">HLD2</strain>
    </source>
</reference>
<dbReference type="SMART" id="SM00934">
    <property type="entry name" value="OMPdecase"/>
    <property type="match status" value="1"/>
</dbReference>
<feature type="active site" description="For OMPdecase activity" evidence="10">
    <location>
        <position position="64"/>
    </location>
</feature>
<dbReference type="InterPro" id="IPR047596">
    <property type="entry name" value="OMPdecase_bac"/>
</dbReference>
<dbReference type="InterPro" id="IPR013785">
    <property type="entry name" value="Aldolase_TIM"/>
</dbReference>
<evidence type="ECO:0000259" key="13">
    <source>
        <dbReference type="SMART" id="SM00934"/>
    </source>
</evidence>
<dbReference type="GO" id="GO:0044205">
    <property type="term" value="P:'de novo' UMP biosynthetic process"/>
    <property type="evidence" value="ECO:0007669"/>
    <property type="project" value="UniProtKB-UniRule"/>
</dbReference>
<dbReference type="NCBIfam" id="NF001273">
    <property type="entry name" value="PRK00230.1"/>
    <property type="match status" value="1"/>
</dbReference>
<evidence type="ECO:0000256" key="10">
    <source>
        <dbReference type="PIRSR" id="PIRSR614732-1"/>
    </source>
</evidence>
<evidence type="ECO:0000256" key="2">
    <source>
        <dbReference type="ARBA" id="ARBA00004861"/>
    </source>
</evidence>
<dbReference type="GO" id="GO:0005829">
    <property type="term" value="C:cytosol"/>
    <property type="evidence" value="ECO:0007669"/>
    <property type="project" value="TreeGrafter"/>
</dbReference>
<evidence type="ECO:0000313" key="14">
    <source>
        <dbReference type="EMBL" id="SCZ49188.1"/>
    </source>
</evidence>
<evidence type="ECO:0000256" key="11">
    <source>
        <dbReference type="PIRSR" id="PIRSR614732-2"/>
    </source>
</evidence>
<dbReference type="FunFam" id="3.20.20.70:FF:000015">
    <property type="entry name" value="Orotidine 5'-phosphate decarboxylase"/>
    <property type="match status" value="1"/>
</dbReference>
<dbReference type="InterPro" id="IPR014732">
    <property type="entry name" value="OMPdecase"/>
</dbReference>
<keyword evidence="5 9" id="KW-0665">Pyrimidine biosynthesis</keyword>
<evidence type="ECO:0000256" key="3">
    <source>
        <dbReference type="ARBA" id="ARBA00011738"/>
    </source>
</evidence>
<keyword evidence="4 9" id="KW-0210">Decarboxylase</keyword>
<organism evidence="14 15">
    <name type="scientific">Thiohalomonas denitrificans</name>
    <dbReference type="NCBI Taxonomy" id="415747"/>
    <lineage>
        <taxon>Bacteria</taxon>
        <taxon>Pseudomonadati</taxon>
        <taxon>Pseudomonadota</taxon>
        <taxon>Gammaproteobacteria</taxon>
        <taxon>Thiohalomonadales</taxon>
        <taxon>Thiohalomonadaceae</taxon>
        <taxon>Thiohalomonas</taxon>
    </lineage>
</organism>
<feature type="binding site" evidence="9 11">
    <location>
        <position position="13"/>
    </location>
    <ligand>
        <name>substrate</name>
    </ligand>
</feature>
<dbReference type="Gene3D" id="3.20.20.70">
    <property type="entry name" value="Aldolase class I"/>
    <property type="match status" value="1"/>
</dbReference>
<dbReference type="InterPro" id="IPR018089">
    <property type="entry name" value="OMPdecase_AS"/>
</dbReference>
<dbReference type="OrthoDB" id="9806203at2"/>
<feature type="binding site" evidence="9">
    <location>
        <begin position="62"/>
        <end position="71"/>
    </location>
    <ligand>
        <name>substrate</name>
    </ligand>
</feature>
<comment type="function">
    <text evidence="1 9">Catalyzes the decarboxylation of orotidine 5'-monophosphate (OMP) to uridine 5'-monophosphate (UMP).</text>
</comment>
<feature type="domain" description="Orotidine 5'-phosphate decarboxylase" evidence="13">
    <location>
        <begin position="7"/>
        <end position="227"/>
    </location>
</feature>
<evidence type="ECO:0000256" key="9">
    <source>
        <dbReference type="HAMAP-Rule" id="MF_01200"/>
    </source>
</evidence>
<dbReference type="GO" id="GO:0004590">
    <property type="term" value="F:orotidine-5'-phosphate decarboxylase activity"/>
    <property type="evidence" value="ECO:0007669"/>
    <property type="project" value="UniProtKB-UniRule"/>
</dbReference>
<dbReference type="InterPro" id="IPR011060">
    <property type="entry name" value="RibuloseP-bd_barrel"/>
</dbReference>
<dbReference type="UniPathway" id="UPA00070">
    <property type="reaction ID" value="UER00120"/>
</dbReference>
<evidence type="ECO:0000256" key="6">
    <source>
        <dbReference type="ARBA" id="ARBA00023239"/>
    </source>
</evidence>
<dbReference type="RefSeq" id="WP_092991493.1">
    <property type="nucleotide sequence ID" value="NZ_FMWD01000001.1"/>
</dbReference>
<keyword evidence="15" id="KW-1185">Reference proteome</keyword>
<comment type="pathway">
    <text evidence="2 9 12">Pyrimidine metabolism; UMP biosynthesis via de novo pathway; UMP from orotate: step 2/2.</text>
</comment>
<gene>
    <name evidence="9" type="primary">pyrF</name>
    <name evidence="14" type="ORF">SAMN03097708_00083</name>
</gene>
<evidence type="ECO:0000256" key="12">
    <source>
        <dbReference type="RuleBase" id="RU000512"/>
    </source>
</evidence>
<dbReference type="Proteomes" id="UP000199648">
    <property type="component" value="Unassembled WGS sequence"/>
</dbReference>
<dbReference type="STRING" id="415747.SAMN03097708_00083"/>
<evidence type="ECO:0000313" key="15">
    <source>
        <dbReference type="Proteomes" id="UP000199648"/>
    </source>
</evidence>
<feature type="binding site" evidence="9 11">
    <location>
        <position position="212"/>
    </location>
    <ligand>
        <name>substrate</name>
    </ligand>
</feature>
<feature type="active site" description="Proton donor" evidence="9">
    <location>
        <position position="64"/>
    </location>
</feature>
<feature type="binding site" evidence="9 11">
    <location>
        <position position="121"/>
    </location>
    <ligand>
        <name>substrate</name>
    </ligand>
</feature>
<dbReference type="Pfam" id="PF00215">
    <property type="entry name" value="OMPdecase"/>
    <property type="match status" value="1"/>
</dbReference>
<feature type="binding site" evidence="9 11">
    <location>
        <position position="182"/>
    </location>
    <ligand>
        <name>substrate</name>
    </ligand>
</feature>
<dbReference type="NCBIfam" id="TIGR01740">
    <property type="entry name" value="pyrF"/>
    <property type="match status" value="1"/>
</dbReference>
<proteinExistence type="inferred from homology"/>